<dbReference type="PROSITE" id="PS51257">
    <property type="entry name" value="PROKAR_LIPOPROTEIN"/>
    <property type="match status" value="1"/>
</dbReference>
<protein>
    <recommendedName>
        <fullName evidence="4">Lipoprotein</fullName>
    </recommendedName>
</protein>
<evidence type="ECO:0000313" key="2">
    <source>
        <dbReference type="EMBL" id="MEC4263783.1"/>
    </source>
</evidence>
<evidence type="ECO:0000256" key="1">
    <source>
        <dbReference type="SAM" id="SignalP"/>
    </source>
</evidence>
<organism evidence="2 3">
    <name type="scientific">Flagellimonas halotolerans</name>
    <dbReference type="NCBI Taxonomy" id="3112164"/>
    <lineage>
        <taxon>Bacteria</taxon>
        <taxon>Pseudomonadati</taxon>
        <taxon>Bacteroidota</taxon>
        <taxon>Flavobacteriia</taxon>
        <taxon>Flavobacteriales</taxon>
        <taxon>Flavobacteriaceae</taxon>
        <taxon>Flagellimonas</taxon>
    </lineage>
</organism>
<accession>A0ABU6IL38</accession>
<comment type="caution">
    <text evidence="2">The sequence shown here is derived from an EMBL/GenBank/DDBJ whole genome shotgun (WGS) entry which is preliminary data.</text>
</comment>
<dbReference type="Proteomes" id="UP001355298">
    <property type="component" value="Unassembled WGS sequence"/>
</dbReference>
<reference evidence="2 3" key="1">
    <citation type="submission" date="2024-01" db="EMBL/GenBank/DDBJ databases">
        <title>The strains designed SYSU M86414 and SYSU M84420 isolated from the marine sediment in San Sha City (Hainan Province, China).</title>
        <authorList>
            <person name="Guo D."/>
        </authorList>
    </citation>
    <scope>NUCLEOTIDE SEQUENCE [LARGE SCALE GENOMIC DNA]</scope>
    <source>
        <strain evidence="2 3">SYSU M84420</strain>
    </source>
</reference>
<name>A0ABU6IL38_9FLAO</name>
<keyword evidence="1" id="KW-0732">Signal</keyword>
<dbReference type="EMBL" id="JAYMGW010000001">
    <property type="protein sequence ID" value="MEC4263783.1"/>
    <property type="molecule type" value="Genomic_DNA"/>
</dbReference>
<gene>
    <name evidence="2" type="ORF">VOP03_00360</name>
</gene>
<sequence length="87" mass="8971">MMKILLLTVVAAAALMTACSKDDGPTNECESCTLEGGKVEVCDNGDGTWTVSTAGSIKTMDAKFFGGEDLMPKQFAESLCAAGDASL</sequence>
<evidence type="ECO:0000313" key="3">
    <source>
        <dbReference type="Proteomes" id="UP001355298"/>
    </source>
</evidence>
<feature type="chain" id="PRO_5045647916" description="Lipoprotein" evidence="1">
    <location>
        <begin position="21"/>
        <end position="87"/>
    </location>
</feature>
<dbReference type="RefSeq" id="WP_326276587.1">
    <property type="nucleotide sequence ID" value="NZ_JAYKYV010000001.1"/>
</dbReference>
<proteinExistence type="predicted"/>
<keyword evidence="3" id="KW-1185">Reference proteome</keyword>
<feature type="signal peptide" evidence="1">
    <location>
        <begin position="1"/>
        <end position="20"/>
    </location>
</feature>
<evidence type="ECO:0008006" key="4">
    <source>
        <dbReference type="Google" id="ProtNLM"/>
    </source>
</evidence>